<keyword evidence="5" id="KW-1185">Reference proteome</keyword>
<dbReference type="InterPro" id="IPR034403">
    <property type="entry name" value="Srp1p_RRM"/>
</dbReference>
<reference evidence="4" key="1">
    <citation type="submission" date="2020-06" db="EMBL/GenBank/DDBJ databases">
        <title>Genomes of multiple members of Pneumocystis genus reveal paths to human pathogen Pneumocystis jirovecii.</title>
        <authorList>
            <person name="Cisse O.H."/>
            <person name="Ma L."/>
            <person name="Dekker J."/>
            <person name="Khil P."/>
            <person name="Jo J."/>
            <person name="Brenchley J."/>
            <person name="Blair R."/>
            <person name="Pahar B."/>
            <person name="Chabe M."/>
            <person name="Van Rompay K.A."/>
            <person name="Keesler R."/>
            <person name="Sukura A."/>
            <person name="Hirsch V."/>
            <person name="Kutty G."/>
            <person name="Liu Y."/>
            <person name="Peng L."/>
            <person name="Chen J."/>
            <person name="Song J."/>
            <person name="Weissenbacher-Lang C."/>
            <person name="Xu J."/>
            <person name="Upham N.S."/>
            <person name="Stajich J.E."/>
            <person name="Cuomo C.A."/>
            <person name="Cushion M.T."/>
            <person name="Kovacs J.A."/>
        </authorList>
    </citation>
    <scope>NUCLEOTIDE SEQUENCE</scope>
    <source>
        <strain evidence="4">2A</strain>
    </source>
</reference>
<dbReference type="CDD" id="cd12467">
    <property type="entry name" value="RRM_Srp1p_like"/>
    <property type="match status" value="1"/>
</dbReference>
<sequence>MTRRQTLYVTGFSSDIRAKDLAYKFEKFGRLVRCDIPVPRKVGARPFAFVEYEDPRDADEAYHDLHGHRMGRDTLNIEWAKKSPSASWRFDDRSYASHRRGRSSSRRRHRSYSRSYSDSRSRSRSRSRYNYHRRHRCSHYSRSRSRSRGRGRRHTRSRTRSRTRSHTRSRTRSHTRSRTRSHTRTRSRCRSRSYSHARSCSRPSPQRSFEAIKQDNTADLSVQNAPSPVDNTAELSASALKNDDSQQTTNGMSIQTNDITETVTAL</sequence>
<feature type="compositionally biased region" description="Basic residues" evidence="2">
    <location>
        <begin position="96"/>
        <end position="112"/>
    </location>
</feature>
<dbReference type="SUPFAM" id="SSF54928">
    <property type="entry name" value="RNA-binding domain, RBD"/>
    <property type="match status" value="1"/>
</dbReference>
<dbReference type="AlphaFoldDB" id="A0A899FTH1"/>
<dbReference type="PANTHER" id="PTHR23147">
    <property type="entry name" value="SERINE/ARGININE RICH SPLICING FACTOR"/>
    <property type="match status" value="1"/>
</dbReference>
<accession>A0A899FTH1</accession>
<dbReference type="InterPro" id="IPR050907">
    <property type="entry name" value="SRSF"/>
</dbReference>
<dbReference type="Proteomes" id="UP000663699">
    <property type="component" value="Chromosome 5"/>
</dbReference>
<evidence type="ECO:0000256" key="1">
    <source>
        <dbReference type="PROSITE-ProRule" id="PRU00176"/>
    </source>
</evidence>
<dbReference type="Pfam" id="PF00076">
    <property type="entry name" value="RRM_1"/>
    <property type="match status" value="1"/>
</dbReference>
<evidence type="ECO:0000313" key="4">
    <source>
        <dbReference type="EMBL" id="QSL65071.1"/>
    </source>
</evidence>
<evidence type="ECO:0000256" key="2">
    <source>
        <dbReference type="SAM" id="MobiDB-lite"/>
    </source>
</evidence>
<dbReference type="PROSITE" id="PS50102">
    <property type="entry name" value="RRM"/>
    <property type="match status" value="1"/>
</dbReference>
<dbReference type="EMBL" id="CP054536">
    <property type="protein sequence ID" value="QSL65071.1"/>
    <property type="molecule type" value="Genomic_DNA"/>
</dbReference>
<proteinExistence type="predicted"/>
<dbReference type="Gene3D" id="3.30.70.330">
    <property type="match status" value="1"/>
</dbReference>
<organism evidence="4 5">
    <name type="scientific">Pneumocystis wakefieldiae</name>
    <dbReference type="NCBI Taxonomy" id="38082"/>
    <lineage>
        <taxon>Eukaryota</taxon>
        <taxon>Fungi</taxon>
        <taxon>Dikarya</taxon>
        <taxon>Ascomycota</taxon>
        <taxon>Taphrinomycotina</taxon>
        <taxon>Pneumocystomycetes</taxon>
        <taxon>Pneumocystaceae</taxon>
        <taxon>Pneumocystis</taxon>
    </lineage>
</organism>
<name>A0A899FTH1_9ASCO</name>
<feature type="domain" description="RRM" evidence="3">
    <location>
        <begin position="5"/>
        <end position="82"/>
    </location>
</feature>
<evidence type="ECO:0000259" key="3">
    <source>
        <dbReference type="PROSITE" id="PS50102"/>
    </source>
</evidence>
<dbReference type="SMART" id="SM00360">
    <property type="entry name" value="RRM"/>
    <property type="match status" value="1"/>
</dbReference>
<dbReference type="GO" id="GO:0003723">
    <property type="term" value="F:RNA binding"/>
    <property type="evidence" value="ECO:0007669"/>
    <property type="project" value="UniProtKB-UniRule"/>
</dbReference>
<protein>
    <recommendedName>
        <fullName evidence="3">RRM domain-containing protein</fullName>
    </recommendedName>
</protein>
<dbReference type="OrthoDB" id="5970at2759"/>
<feature type="region of interest" description="Disordered" evidence="2">
    <location>
        <begin position="240"/>
        <end position="266"/>
    </location>
</feature>
<feature type="compositionally biased region" description="Basic residues" evidence="2">
    <location>
        <begin position="122"/>
        <end position="195"/>
    </location>
</feature>
<dbReference type="InterPro" id="IPR000504">
    <property type="entry name" value="RRM_dom"/>
</dbReference>
<dbReference type="InterPro" id="IPR035979">
    <property type="entry name" value="RBD_domain_sf"/>
</dbReference>
<keyword evidence="1" id="KW-0694">RNA-binding</keyword>
<feature type="region of interest" description="Disordered" evidence="2">
    <location>
        <begin position="94"/>
        <end position="208"/>
    </location>
</feature>
<gene>
    <name evidence="4" type="ORF">MERGE_002376</name>
</gene>
<feature type="compositionally biased region" description="Polar residues" evidence="2">
    <location>
        <begin position="245"/>
        <end position="266"/>
    </location>
</feature>
<dbReference type="InterPro" id="IPR012677">
    <property type="entry name" value="Nucleotide-bd_a/b_plait_sf"/>
</dbReference>
<evidence type="ECO:0000313" key="5">
    <source>
        <dbReference type="Proteomes" id="UP000663699"/>
    </source>
</evidence>